<proteinExistence type="inferred from homology"/>
<evidence type="ECO:0000256" key="7">
    <source>
        <dbReference type="ARBA" id="ARBA00037085"/>
    </source>
</evidence>
<evidence type="ECO:0000256" key="10">
    <source>
        <dbReference type="RuleBase" id="RU362125"/>
    </source>
</evidence>
<evidence type="ECO:0000256" key="1">
    <source>
        <dbReference type="ARBA" id="ARBA00001974"/>
    </source>
</evidence>
<evidence type="ECO:0000313" key="14">
    <source>
        <dbReference type="EMBL" id="MBW8637334.1"/>
    </source>
</evidence>
<dbReference type="SUPFAM" id="SSF56645">
    <property type="entry name" value="Acyl-CoA dehydrogenase NM domain-like"/>
    <property type="match status" value="1"/>
</dbReference>
<dbReference type="Pfam" id="PF00441">
    <property type="entry name" value="Acyl-CoA_dh_1"/>
    <property type="match status" value="1"/>
</dbReference>
<dbReference type="GO" id="GO:0050660">
    <property type="term" value="F:flavin adenine dinucleotide binding"/>
    <property type="evidence" value="ECO:0007669"/>
    <property type="project" value="InterPro"/>
</dbReference>
<evidence type="ECO:0000259" key="13">
    <source>
        <dbReference type="Pfam" id="PF02771"/>
    </source>
</evidence>
<evidence type="ECO:0000256" key="4">
    <source>
        <dbReference type="ARBA" id="ARBA00022630"/>
    </source>
</evidence>
<dbReference type="Proteomes" id="UP001196509">
    <property type="component" value="Unassembled WGS sequence"/>
</dbReference>
<dbReference type="Gene3D" id="1.20.140.10">
    <property type="entry name" value="Butyryl-CoA Dehydrogenase, subunit A, domain 3"/>
    <property type="match status" value="1"/>
</dbReference>
<evidence type="ECO:0000313" key="15">
    <source>
        <dbReference type="Proteomes" id="UP001196509"/>
    </source>
</evidence>
<keyword evidence="4 10" id="KW-0285">Flavoprotein</keyword>
<evidence type="ECO:0000256" key="9">
    <source>
        <dbReference type="ARBA" id="ARBA00042660"/>
    </source>
</evidence>
<dbReference type="InterPro" id="IPR009075">
    <property type="entry name" value="AcylCo_DH/oxidase_C"/>
</dbReference>
<dbReference type="InterPro" id="IPR006091">
    <property type="entry name" value="Acyl-CoA_Oxase/DH_mid-dom"/>
</dbReference>
<dbReference type="GO" id="GO:0033539">
    <property type="term" value="P:fatty acid beta-oxidation using acyl-CoA dehydrogenase"/>
    <property type="evidence" value="ECO:0007669"/>
    <property type="project" value="TreeGrafter"/>
</dbReference>
<dbReference type="InterPro" id="IPR046373">
    <property type="entry name" value="Acyl-CoA_Oxase/DH_mid-dom_sf"/>
</dbReference>
<evidence type="ECO:0000256" key="5">
    <source>
        <dbReference type="ARBA" id="ARBA00022827"/>
    </source>
</evidence>
<dbReference type="GO" id="GO:0005737">
    <property type="term" value="C:cytoplasm"/>
    <property type="evidence" value="ECO:0007669"/>
    <property type="project" value="TreeGrafter"/>
</dbReference>
<reference evidence="14" key="1">
    <citation type="submission" date="2021-08" db="EMBL/GenBank/DDBJ databases">
        <title>Hoeflea bacterium WL0058 sp. nov., isolated from the sediment.</title>
        <authorList>
            <person name="Wang L."/>
            <person name="Zhang D."/>
        </authorList>
    </citation>
    <scope>NUCLEOTIDE SEQUENCE</scope>
    <source>
        <strain evidence="14">WL0058</strain>
    </source>
</reference>
<feature type="domain" description="Acyl-CoA dehydrogenase/oxidase C-terminal" evidence="11">
    <location>
        <begin position="234"/>
        <end position="382"/>
    </location>
</feature>
<evidence type="ECO:0000256" key="6">
    <source>
        <dbReference type="ARBA" id="ARBA00023002"/>
    </source>
</evidence>
<comment type="similarity">
    <text evidence="3 10">Belongs to the acyl-CoA dehydrogenase family.</text>
</comment>
<keyword evidence="6 10" id="KW-0560">Oxidoreductase</keyword>
<dbReference type="Gene3D" id="1.10.540.10">
    <property type="entry name" value="Acyl-CoA dehydrogenase/oxidase, N-terminal domain"/>
    <property type="match status" value="1"/>
</dbReference>
<comment type="caution">
    <text evidence="14">The sequence shown here is derived from an EMBL/GenBank/DDBJ whole genome shotgun (WGS) entry which is preliminary data.</text>
</comment>
<dbReference type="RefSeq" id="WP_220228045.1">
    <property type="nucleotide sequence ID" value="NZ_JAICBX010000002.1"/>
</dbReference>
<dbReference type="PROSITE" id="PS00072">
    <property type="entry name" value="ACYL_COA_DH_1"/>
    <property type="match status" value="1"/>
</dbReference>
<dbReference type="PANTHER" id="PTHR48083:SF20">
    <property type="entry name" value="LONG-CHAIN SPECIFIC ACYL-COA DEHYDROGENASE, MITOCHONDRIAL"/>
    <property type="match status" value="1"/>
</dbReference>
<dbReference type="PROSITE" id="PS00073">
    <property type="entry name" value="ACYL_COA_DH_2"/>
    <property type="match status" value="1"/>
</dbReference>
<dbReference type="InterPro" id="IPR050741">
    <property type="entry name" value="Acyl-CoA_dehydrogenase"/>
</dbReference>
<comment type="pathway">
    <text evidence="2">Siderophore biosynthesis; mycobactin biosynthesis.</text>
</comment>
<sequence length="387" mass="43023">MLDEEYRPFFREDHRLFRDQVRSFLEREIEPHHEQWERDGVVSRDAWLKAGAAGILCSSVTEEHEGPGGDYLHNAVVIEEMAYVGVSGPGFWIHSEMVVPYIETFGTAEQKSRWLPQLVSGEAIGAVGMSEPGAGSDLRGITTSAVRVPEGWRIRGQKVFISNGQLADLVVLAAKTSPKERSSRSLSLFLVDTSLPGFRRGKNLDKLGYHAQDTSELFFDDLIVPEDALLGNEGDGFSQLIHGLARERISIAVSCQAKAEYAFRQTLAYVKERKLFGRGLGEFQNTRFRLADLRTEIAVGRAYVDQMLVRYIEGGLDAETAALAKLWTTEMLGRVVDACLQLHGGWGYMREFPIARAYADARVERIAGGSSEVLREIIGRAVVGGER</sequence>
<evidence type="ECO:0000256" key="8">
    <source>
        <dbReference type="ARBA" id="ARBA00040394"/>
    </source>
</evidence>
<evidence type="ECO:0000259" key="11">
    <source>
        <dbReference type="Pfam" id="PF00441"/>
    </source>
</evidence>
<accession>A0AAE2ZJW1</accession>
<comment type="function">
    <text evidence="7">Catalyzes the dehydrogenation at the alpha-beta position of ACP-bound acyl chains. This results in the introduction of a double bond in the lipidic chain, which is further transferred to the epsilon-amino group of lysine residue in the mycobactin core by MbtK.</text>
</comment>
<dbReference type="FunFam" id="1.20.140.10:FF:000001">
    <property type="entry name" value="Acyl-CoA dehydrogenase"/>
    <property type="match status" value="1"/>
</dbReference>
<dbReference type="InterPro" id="IPR036250">
    <property type="entry name" value="AcylCo_DH-like_C"/>
</dbReference>
<dbReference type="AlphaFoldDB" id="A0AAE2ZJW1"/>
<dbReference type="InterPro" id="IPR006089">
    <property type="entry name" value="Acyl-CoA_DH_CS"/>
</dbReference>
<dbReference type="InterPro" id="IPR037069">
    <property type="entry name" value="AcylCoA_DH/ox_N_sf"/>
</dbReference>
<dbReference type="EMBL" id="JAICBX010000002">
    <property type="protein sequence ID" value="MBW8637334.1"/>
    <property type="molecule type" value="Genomic_DNA"/>
</dbReference>
<dbReference type="Pfam" id="PF02771">
    <property type="entry name" value="Acyl-CoA_dh_N"/>
    <property type="match status" value="1"/>
</dbReference>
<dbReference type="GO" id="GO:0003995">
    <property type="term" value="F:acyl-CoA dehydrogenase activity"/>
    <property type="evidence" value="ECO:0007669"/>
    <property type="project" value="InterPro"/>
</dbReference>
<dbReference type="InterPro" id="IPR009100">
    <property type="entry name" value="AcylCoA_DH/oxidase_NM_dom_sf"/>
</dbReference>
<keyword evidence="5 10" id="KW-0274">FAD</keyword>
<dbReference type="InterPro" id="IPR013786">
    <property type="entry name" value="AcylCoA_DH/ox_N"/>
</dbReference>
<evidence type="ECO:0000256" key="3">
    <source>
        <dbReference type="ARBA" id="ARBA00009347"/>
    </source>
</evidence>
<feature type="domain" description="Acyl-CoA oxidase/dehydrogenase middle" evidence="12">
    <location>
        <begin position="126"/>
        <end position="221"/>
    </location>
</feature>
<dbReference type="Gene3D" id="2.40.110.10">
    <property type="entry name" value="Butyryl-CoA Dehydrogenase, subunit A, domain 2"/>
    <property type="match status" value="1"/>
</dbReference>
<evidence type="ECO:0000259" key="12">
    <source>
        <dbReference type="Pfam" id="PF02770"/>
    </source>
</evidence>
<dbReference type="PANTHER" id="PTHR48083">
    <property type="entry name" value="MEDIUM-CHAIN SPECIFIC ACYL-COA DEHYDROGENASE, MITOCHONDRIAL-RELATED"/>
    <property type="match status" value="1"/>
</dbReference>
<feature type="domain" description="Acyl-CoA dehydrogenase/oxidase N-terminal" evidence="13">
    <location>
        <begin position="12"/>
        <end position="122"/>
    </location>
</feature>
<protein>
    <recommendedName>
        <fullName evidence="8">Acyl-[acyl-carrier-protein] dehydrogenase MbtN</fullName>
    </recommendedName>
    <alternativeName>
        <fullName evidence="9">Mycobactin synthase protein N</fullName>
    </alternativeName>
</protein>
<name>A0AAE2ZJW1_9HYPH</name>
<keyword evidence="15" id="KW-1185">Reference proteome</keyword>
<gene>
    <name evidence="14" type="ORF">K1W69_09055</name>
</gene>
<comment type="cofactor">
    <cofactor evidence="1 10">
        <name>FAD</name>
        <dbReference type="ChEBI" id="CHEBI:57692"/>
    </cofactor>
</comment>
<dbReference type="Pfam" id="PF02770">
    <property type="entry name" value="Acyl-CoA_dh_M"/>
    <property type="match status" value="1"/>
</dbReference>
<dbReference type="FunFam" id="2.40.110.10:FF:000002">
    <property type="entry name" value="Acyl-CoA dehydrogenase fadE12"/>
    <property type="match status" value="1"/>
</dbReference>
<dbReference type="SUPFAM" id="SSF47203">
    <property type="entry name" value="Acyl-CoA dehydrogenase C-terminal domain-like"/>
    <property type="match status" value="1"/>
</dbReference>
<evidence type="ECO:0000256" key="2">
    <source>
        <dbReference type="ARBA" id="ARBA00005102"/>
    </source>
</evidence>
<organism evidence="14 15">
    <name type="scientific">Flavimaribacter sediminis</name>
    <dbReference type="NCBI Taxonomy" id="2865987"/>
    <lineage>
        <taxon>Bacteria</taxon>
        <taxon>Pseudomonadati</taxon>
        <taxon>Pseudomonadota</taxon>
        <taxon>Alphaproteobacteria</taxon>
        <taxon>Hyphomicrobiales</taxon>
        <taxon>Rhizobiaceae</taxon>
        <taxon>Flavimaribacter</taxon>
    </lineage>
</organism>